<feature type="compositionally biased region" description="Polar residues" evidence="1">
    <location>
        <begin position="112"/>
        <end position="123"/>
    </location>
</feature>
<dbReference type="RefSeq" id="XP_049138371.1">
    <property type="nucleotide sequence ID" value="XM_049297147.1"/>
</dbReference>
<keyword evidence="4" id="KW-1185">Reference proteome</keyword>
<dbReference type="EMBL" id="CP019472">
    <property type="protein sequence ID" value="UQC76730.1"/>
    <property type="molecule type" value="Genomic_DNA"/>
</dbReference>
<accession>A0A9Q8WBP5</accession>
<proteinExistence type="predicted"/>
<protein>
    <submittedName>
        <fullName evidence="3">Uncharacterized protein</fullName>
    </submittedName>
</protein>
<dbReference type="Proteomes" id="UP000830671">
    <property type="component" value="Chromosome 10"/>
</dbReference>
<organism evidence="3 4">
    <name type="scientific">Colletotrichum lupini</name>
    <dbReference type="NCBI Taxonomy" id="145971"/>
    <lineage>
        <taxon>Eukaryota</taxon>
        <taxon>Fungi</taxon>
        <taxon>Dikarya</taxon>
        <taxon>Ascomycota</taxon>
        <taxon>Pezizomycotina</taxon>
        <taxon>Sordariomycetes</taxon>
        <taxon>Hypocreomycetidae</taxon>
        <taxon>Glomerellales</taxon>
        <taxon>Glomerellaceae</taxon>
        <taxon>Colletotrichum</taxon>
        <taxon>Colletotrichum acutatum species complex</taxon>
    </lineage>
</organism>
<feature type="chain" id="PRO_5040205004" evidence="2">
    <location>
        <begin position="34"/>
        <end position="491"/>
    </location>
</feature>
<sequence length="491" mass="54453">MVAFSLASASPEGKGVMMGIFLLISLFLLGVDGAPAQDGRVIPLEYDWDPANPPPWTMRPEDRERFLENDIFNIGKRNNEIGNFTSVAPLNYTWDPANPPLWAIRPEDRNGSSHANTKASSEHMNAASVEPCSDKTKPATLYYEYKAEDCPPKNKFLSFKAGKMRFDTCANWDTGGDSRWWNDGCTSFCQLRTTFEWAQEVPFPSSDCHSPIKCGMTDSESVGSGWSVGASTKLQFLKAFKVGVSGGWSHNYGQAKGKKWDIKLEAGECGYFTFVPVKKVVCGGMTTASRKPTIWDLNSCAVEGIQPVNWKSCDNQMWMIEGEKMNGQFSGNLVPDGVIIFVYTDCRTRLPMPMEKQDPVYRAPGVALAHSVIDSIQQGWVWNTCYFWNMKVPGKRALYIRGSNFKDGVIGTFGENVSKLVRSCAGEGGVSNMEFDWYYNGKPDDTPKEKGPVWMYQADVPDTIRPGCIGEGLMDMGAVTQDQCVGDKLPN</sequence>
<dbReference type="KEGG" id="clup:CLUP02_18245"/>
<feature type="signal peptide" evidence="2">
    <location>
        <begin position="1"/>
        <end position="33"/>
    </location>
</feature>
<dbReference type="AlphaFoldDB" id="A0A9Q8WBP5"/>
<evidence type="ECO:0000256" key="2">
    <source>
        <dbReference type="SAM" id="SignalP"/>
    </source>
</evidence>
<name>A0A9Q8WBP5_9PEZI</name>
<gene>
    <name evidence="3" type="ORF">CLUP02_18245</name>
</gene>
<evidence type="ECO:0000313" key="4">
    <source>
        <dbReference type="Proteomes" id="UP000830671"/>
    </source>
</evidence>
<keyword evidence="2" id="KW-0732">Signal</keyword>
<dbReference type="GeneID" id="73352157"/>
<reference evidence="3" key="1">
    <citation type="journal article" date="2021" name="Mol. Plant Microbe Interact.">
        <title>Complete Genome Sequence of the Plant-Pathogenic Fungus Colletotrichum lupini.</title>
        <authorList>
            <person name="Baroncelli R."/>
            <person name="Pensec F."/>
            <person name="Da Lio D."/>
            <person name="Boufleur T."/>
            <person name="Vicente I."/>
            <person name="Sarrocco S."/>
            <person name="Picot A."/>
            <person name="Baraldi E."/>
            <person name="Sukno S."/>
            <person name="Thon M."/>
            <person name="Le Floch G."/>
        </authorList>
    </citation>
    <scope>NUCLEOTIDE SEQUENCE</scope>
    <source>
        <strain evidence="3">IMI 504893</strain>
    </source>
</reference>
<evidence type="ECO:0000313" key="3">
    <source>
        <dbReference type="EMBL" id="UQC76730.1"/>
    </source>
</evidence>
<evidence type="ECO:0000256" key="1">
    <source>
        <dbReference type="SAM" id="MobiDB-lite"/>
    </source>
</evidence>
<feature type="region of interest" description="Disordered" evidence="1">
    <location>
        <begin position="106"/>
        <end position="131"/>
    </location>
</feature>